<dbReference type="InterPro" id="IPR036514">
    <property type="entry name" value="SGNH_hydro_sf"/>
</dbReference>
<dbReference type="AlphaFoldDB" id="A0A4S3LZM7"/>
<accession>A0A4S3LZM7</accession>
<dbReference type="EMBL" id="SSMC01000003">
    <property type="protein sequence ID" value="THD66765.1"/>
    <property type="molecule type" value="Genomic_DNA"/>
</dbReference>
<dbReference type="GO" id="GO:0016788">
    <property type="term" value="F:hydrolase activity, acting on ester bonds"/>
    <property type="evidence" value="ECO:0007669"/>
    <property type="project" value="UniProtKB-ARBA"/>
</dbReference>
<gene>
    <name evidence="2" type="ORF">E7Z59_13380</name>
</gene>
<dbReference type="SUPFAM" id="SSF52266">
    <property type="entry name" value="SGNH hydrolase"/>
    <property type="match status" value="1"/>
</dbReference>
<protein>
    <recommendedName>
        <fullName evidence="4">SGNH/GDSL hydrolase family protein</fullName>
    </recommendedName>
</protein>
<evidence type="ECO:0000313" key="2">
    <source>
        <dbReference type="EMBL" id="THD66765.1"/>
    </source>
</evidence>
<dbReference type="RefSeq" id="WP_136336834.1">
    <property type="nucleotide sequence ID" value="NZ_QXMP01000011.1"/>
</dbReference>
<keyword evidence="1" id="KW-0472">Membrane</keyword>
<dbReference type="OrthoDB" id="1426759at2"/>
<proteinExistence type="predicted"/>
<name>A0A4S3LZM7_9FLAO</name>
<sequence>MERLLIKILFYGALILFILEGLVRVFHLHKGTPERMIDDRGVEKWVPGQSGYIATGNRRQNFAEYRINNFGYNSYREFAPTEDGYEIALIGDSFIEGFHQDYDNSIGKKIEDSLPGVEVYEFGYAGYDLADELHLISAYPELFDKIDQIVIFLQYPDDLLRGSFKISKERLKLQEGTYALLKKSKLLVYLQNIRFLGNMTGKLNSWKSNLFRQGGGEEKRDQNKEQRLGDLTLHNFKSLLTDPGLKTKKISFLVDRKSFPDQFMSYLEKEGISTIDYGEALEFQQTPVTLIYDMHWNDQGRKVIAEELISFIRVHYGILAENGDILKMK</sequence>
<reference evidence="2 3" key="1">
    <citation type="submission" date="2019-04" db="EMBL/GenBank/DDBJ databases">
        <title>Draft genome sequence of Robertkochia marina CC-AMO-30D.</title>
        <authorList>
            <person name="Hameed A."/>
            <person name="Lin S.-Y."/>
            <person name="Shahina M."/>
            <person name="Lai W.-A."/>
            <person name="Young C.-C."/>
        </authorList>
    </citation>
    <scope>NUCLEOTIDE SEQUENCE [LARGE SCALE GENOMIC DNA]</scope>
    <source>
        <strain evidence="2 3">CC-AMO-30D</strain>
    </source>
</reference>
<evidence type="ECO:0000256" key="1">
    <source>
        <dbReference type="SAM" id="Phobius"/>
    </source>
</evidence>
<dbReference type="Proteomes" id="UP000305939">
    <property type="component" value="Unassembled WGS sequence"/>
</dbReference>
<keyword evidence="1" id="KW-0812">Transmembrane</keyword>
<comment type="caution">
    <text evidence="2">The sequence shown here is derived from an EMBL/GenBank/DDBJ whole genome shotgun (WGS) entry which is preliminary data.</text>
</comment>
<keyword evidence="3" id="KW-1185">Reference proteome</keyword>
<dbReference type="Gene3D" id="3.40.50.1110">
    <property type="entry name" value="SGNH hydrolase"/>
    <property type="match status" value="1"/>
</dbReference>
<keyword evidence="1" id="KW-1133">Transmembrane helix</keyword>
<feature type="transmembrane region" description="Helical" evidence="1">
    <location>
        <begin position="6"/>
        <end position="26"/>
    </location>
</feature>
<evidence type="ECO:0000313" key="3">
    <source>
        <dbReference type="Proteomes" id="UP000305939"/>
    </source>
</evidence>
<organism evidence="2 3">
    <name type="scientific">Robertkochia marina</name>
    <dbReference type="NCBI Taxonomy" id="1227945"/>
    <lineage>
        <taxon>Bacteria</taxon>
        <taxon>Pseudomonadati</taxon>
        <taxon>Bacteroidota</taxon>
        <taxon>Flavobacteriia</taxon>
        <taxon>Flavobacteriales</taxon>
        <taxon>Flavobacteriaceae</taxon>
        <taxon>Robertkochia</taxon>
    </lineage>
</organism>
<evidence type="ECO:0008006" key="4">
    <source>
        <dbReference type="Google" id="ProtNLM"/>
    </source>
</evidence>